<evidence type="ECO:0000313" key="9">
    <source>
        <dbReference type="Proteomes" id="UP000034783"/>
    </source>
</evidence>
<comment type="caution">
    <text evidence="8">The sequence shown here is derived from an EMBL/GenBank/DDBJ whole genome shotgun (WGS) entry which is preliminary data.</text>
</comment>
<keyword evidence="1 7" id="KW-1003">Cell membrane</keyword>
<gene>
    <name evidence="7" type="primary">mltG</name>
    <name evidence="8" type="ORF">UW65_C0030G0005</name>
</gene>
<comment type="similarity">
    <text evidence="7">Belongs to the transglycosylase MltG family.</text>
</comment>
<keyword evidence="6 7" id="KW-0961">Cell wall biogenesis/degradation</keyword>
<comment type="function">
    <text evidence="7">Functions as a peptidoglycan terminase that cleaves nascent peptidoglycan strands endolytically to terminate their elongation.</text>
</comment>
<feature type="transmembrane region" description="Helical" evidence="7">
    <location>
        <begin position="22"/>
        <end position="42"/>
    </location>
</feature>
<sequence>MPEENTIPSTEKREYHKVTKKTMLVTAAVCVFVAPIVFWLYYSIALNRPSQGGKEATFTIDRGEGAFSIASRLYAGGLINAKALFNLYVVTHNLQSNLQAGVYKIPAGYSTKQLVDLFQNGRNDVTITFLEGWRLEEIAREASTKLEKVGYEQFITYAKPHEGTLFPDTYEFSADASEIDVVTQMTKNFAARTEKLLTPEALGKVGLSHREVLVLASIVEREVSTAEDRKVVAAILTKRYKNSELVGADATTQYAVALYRICVPDGPITCFYPEGVVNCDLAMEEGNAIDNCIQSNAGYIETLKKSADWWPASLTREDLVFPSQFNTRVMVGLPPAPISNPGISALEAVLVQTATDYNYYLTDSKGVTHYAKTLDLHNQNVANYLAN</sequence>
<evidence type="ECO:0000256" key="5">
    <source>
        <dbReference type="ARBA" id="ARBA00023239"/>
    </source>
</evidence>
<dbReference type="GO" id="GO:0005886">
    <property type="term" value="C:plasma membrane"/>
    <property type="evidence" value="ECO:0007669"/>
    <property type="project" value="UniProtKB-SubCell"/>
</dbReference>
<keyword evidence="4 7" id="KW-0472">Membrane</keyword>
<keyword evidence="5 7" id="KW-0456">Lyase</keyword>
<dbReference type="InterPro" id="IPR003770">
    <property type="entry name" value="MLTG-like"/>
</dbReference>
<comment type="subcellular location">
    <subcellularLocation>
        <location evidence="7">Cell membrane</location>
        <topology evidence="7">Single-pass membrane protein</topology>
    </subcellularLocation>
</comment>
<accession>A0A0G1JCJ5</accession>
<dbReference type="PANTHER" id="PTHR30518:SF2">
    <property type="entry name" value="ENDOLYTIC MUREIN TRANSGLYCOSYLASE"/>
    <property type="match status" value="1"/>
</dbReference>
<evidence type="ECO:0000313" key="8">
    <source>
        <dbReference type="EMBL" id="KKT69035.1"/>
    </source>
</evidence>
<organism evidence="8 9">
    <name type="scientific">candidate division WWE3 bacterium GW2011_GWB1_44_4</name>
    <dbReference type="NCBI Taxonomy" id="1619116"/>
    <lineage>
        <taxon>Bacteria</taxon>
        <taxon>Katanobacteria</taxon>
    </lineage>
</organism>
<evidence type="ECO:0000256" key="2">
    <source>
        <dbReference type="ARBA" id="ARBA00022692"/>
    </source>
</evidence>
<comment type="catalytic activity">
    <reaction evidence="7">
        <text>a peptidoglycan chain = a peptidoglycan chain with N-acetyl-1,6-anhydromuramyl-[peptide] at the reducing end + a peptidoglycan chain with N-acetylglucosamine at the non-reducing end.</text>
        <dbReference type="EC" id="4.2.2.29"/>
    </reaction>
</comment>
<dbReference type="GO" id="GO:0009252">
    <property type="term" value="P:peptidoglycan biosynthetic process"/>
    <property type="evidence" value="ECO:0007669"/>
    <property type="project" value="UniProtKB-UniRule"/>
</dbReference>
<evidence type="ECO:0000256" key="4">
    <source>
        <dbReference type="ARBA" id="ARBA00023136"/>
    </source>
</evidence>
<dbReference type="GO" id="GO:0008932">
    <property type="term" value="F:lytic endotransglycosylase activity"/>
    <property type="evidence" value="ECO:0007669"/>
    <property type="project" value="UniProtKB-UniRule"/>
</dbReference>
<keyword evidence="3 7" id="KW-1133">Transmembrane helix</keyword>
<dbReference type="GO" id="GO:0071555">
    <property type="term" value="P:cell wall organization"/>
    <property type="evidence" value="ECO:0007669"/>
    <property type="project" value="UniProtKB-KW"/>
</dbReference>
<dbReference type="EMBL" id="LCJD01000030">
    <property type="protein sequence ID" value="KKT69035.1"/>
    <property type="molecule type" value="Genomic_DNA"/>
</dbReference>
<evidence type="ECO:0000256" key="7">
    <source>
        <dbReference type="HAMAP-Rule" id="MF_02065"/>
    </source>
</evidence>
<dbReference type="Proteomes" id="UP000034783">
    <property type="component" value="Unassembled WGS sequence"/>
</dbReference>
<name>A0A0G1JCJ5_UNCKA</name>
<evidence type="ECO:0000256" key="6">
    <source>
        <dbReference type="ARBA" id="ARBA00023316"/>
    </source>
</evidence>
<dbReference type="Gene3D" id="3.30.1490.480">
    <property type="entry name" value="Endolytic murein transglycosylase"/>
    <property type="match status" value="1"/>
</dbReference>
<protein>
    <recommendedName>
        <fullName evidence="7">Endolytic murein transglycosylase</fullName>
        <ecNumber evidence="7">4.2.2.29</ecNumber>
    </recommendedName>
    <alternativeName>
        <fullName evidence="7">Peptidoglycan lytic transglycosylase</fullName>
    </alternativeName>
    <alternativeName>
        <fullName evidence="7">Peptidoglycan polymerization terminase</fullName>
    </alternativeName>
</protein>
<feature type="site" description="Important for catalytic activity" evidence="7">
    <location>
        <position position="222"/>
    </location>
</feature>
<evidence type="ECO:0000256" key="3">
    <source>
        <dbReference type="ARBA" id="ARBA00022989"/>
    </source>
</evidence>
<dbReference type="HAMAP" id="MF_02065">
    <property type="entry name" value="MltG"/>
    <property type="match status" value="1"/>
</dbReference>
<reference evidence="8 9" key="1">
    <citation type="journal article" date="2015" name="Nature">
        <title>rRNA introns, odd ribosomes, and small enigmatic genomes across a large radiation of phyla.</title>
        <authorList>
            <person name="Brown C.T."/>
            <person name="Hug L.A."/>
            <person name="Thomas B.C."/>
            <person name="Sharon I."/>
            <person name="Castelle C.J."/>
            <person name="Singh A."/>
            <person name="Wilkins M.J."/>
            <person name="Williams K.H."/>
            <person name="Banfield J.F."/>
        </authorList>
    </citation>
    <scope>NUCLEOTIDE SEQUENCE [LARGE SCALE GENOMIC DNA]</scope>
</reference>
<dbReference type="AlphaFoldDB" id="A0A0G1JCJ5"/>
<keyword evidence="2 7" id="KW-0812">Transmembrane</keyword>
<dbReference type="EC" id="4.2.2.29" evidence="7"/>
<evidence type="ECO:0000256" key="1">
    <source>
        <dbReference type="ARBA" id="ARBA00022475"/>
    </source>
</evidence>
<dbReference type="PANTHER" id="PTHR30518">
    <property type="entry name" value="ENDOLYTIC MUREIN TRANSGLYCOSYLASE"/>
    <property type="match status" value="1"/>
</dbReference>
<proteinExistence type="inferred from homology"/>
<dbReference type="Pfam" id="PF02618">
    <property type="entry name" value="YceG"/>
    <property type="match status" value="1"/>
</dbReference>